<dbReference type="PANTHER" id="PTHR43229">
    <property type="entry name" value="NODULATION PROTEIN J"/>
    <property type="match status" value="1"/>
</dbReference>
<dbReference type="Proteomes" id="UP001314796">
    <property type="component" value="Unassembled WGS sequence"/>
</dbReference>
<keyword evidence="4 5" id="KW-0472">Membrane</keyword>
<feature type="transmembrane region" description="Helical" evidence="5">
    <location>
        <begin position="140"/>
        <end position="163"/>
    </location>
</feature>
<reference evidence="7 8" key="1">
    <citation type="submission" date="2021-01" db="EMBL/GenBank/DDBJ databases">
        <title>Genomic Encyclopedia of Type Strains, Phase IV (KMG-IV): sequencing the most valuable type-strain genomes for metagenomic binning, comparative biology and taxonomic classification.</title>
        <authorList>
            <person name="Goeker M."/>
        </authorList>
    </citation>
    <scope>NUCLEOTIDE SEQUENCE [LARGE SCALE GENOMIC DNA]</scope>
    <source>
        <strain evidence="7 8">DSM 25890</strain>
    </source>
</reference>
<evidence type="ECO:0000256" key="5">
    <source>
        <dbReference type="SAM" id="Phobius"/>
    </source>
</evidence>
<evidence type="ECO:0000256" key="3">
    <source>
        <dbReference type="ARBA" id="ARBA00022989"/>
    </source>
</evidence>
<feature type="transmembrane region" description="Helical" evidence="5">
    <location>
        <begin position="22"/>
        <end position="44"/>
    </location>
</feature>
<dbReference type="EMBL" id="JAFBEE010000027">
    <property type="protein sequence ID" value="MBM7616197.1"/>
    <property type="molecule type" value="Genomic_DNA"/>
</dbReference>
<protein>
    <submittedName>
        <fullName evidence="7">ABC-type multidrug transport system permease subunit</fullName>
    </submittedName>
</protein>
<gene>
    <name evidence="7" type="ORF">JOC73_002779</name>
</gene>
<organism evidence="7 8">
    <name type="scientific">Alkaliphilus hydrothermalis</name>
    <dbReference type="NCBI Taxonomy" id="1482730"/>
    <lineage>
        <taxon>Bacteria</taxon>
        <taxon>Bacillati</taxon>
        <taxon>Bacillota</taxon>
        <taxon>Clostridia</taxon>
        <taxon>Peptostreptococcales</taxon>
        <taxon>Natronincolaceae</taxon>
        <taxon>Alkaliphilus</taxon>
    </lineage>
</organism>
<evidence type="ECO:0000256" key="4">
    <source>
        <dbReference type="ARBA" id="ARBA00023136"/>
    </source>
</evidence>
<proteinExistence type="predicted"/>
<dbReference type="PANTHER" id="PTHR43229:SF2">
    <property type="entry name" value="NODULATION PROTEIN J"/>
    <property type="match status" value="1"/>
</dbReference>
<feature type="transmembrane region" description="Helical" evidence="5">
    <location>
        <begin position="56"/>
        <end position="81"/>
    </location>
</feature>
<comment type="caution">
    <text evidence="7">The sequence shown here is derived from an EMBL/GenBank/DDBJ whole genome shotgun (WGS) entry which is preliminary data.</text>
</comment>
<evidence type="ECO:0000313" key="7">
    <source>
        <dbReference type="EMBL" id="MBM7616197.1"/>
    </source>
</evidence>
<dbReference type="Pfam" id="PF01061">
    <property type="entry name" value="ABC2_membrane"/>
    <property type="match status" value="1"/>
</dbReference>
<keyword evidence="3 5" id="KW-1133">Transmembrane helix</keyword>
<keyword evidence="8" id="KW-1185">Reference proteome</keyword>
<sequence length="179" mass="20141">MGTLELIMTSPVDFKVILFGKIIGNTLLGLIPLLISFIFITLFFKISFDVAHLELLILSLLLTVISFIPISLLIACCLTLSRQVRALMNCIEYPIYILCGIVFPIELLPVWTRVFSYILAPTWGAKLIRSSVFGIDSMQMFWMNVLSIVLVSAFYTIISLLLLKKIDKLTRINATLGVH</sequence>
<evidence type="ECO:0000256" key="1">
    <source>
        <dbReference type="ARBA" id="ARBA00004141"/>
    </source>
</evidence>
<dbReference type="InterPro" id="IPR013525">
    <property type="entry name" value="ABC2_TM"/>
</dbReference>
<feature type="domain" description="ABC-2 type transporter transmembrane" evidence="6">
    <location>
        <begin position="2"/>
        <end position="133"/>
    </location>
</feature>
<name>A0ABS2NTL1_9FIRM</name>
<evidence type="ECO:0000256" key="2">
    <source>
        <dbReference type="ARBA" id="ARBA00022692"/>
    </source>
</evidence>
<keyword evidence="2 5" id="KW-0812">Transmembrane</keyword>
<dbReference type="InterPro" id="IPR051784">
    <property type="entry name" value="Nod_factor_ABC_transporter"/>
</dbReference>
<evidence type="ECO:0000259" key="6">
    <source>
        <dbReference type="Pfam" id="PF01061"/>
    </source>
</evidence>
<accession>A0ABS2NTL1</accession>
<evidence type="ECO:0000313" key="8">
    <source>
        <dbReference type="Proteomes" id="UP001314796"/>
    </source>
</evidence>
<comment type="subcellular location">
    <subcellularLocation>
        <location evidence="1">Membrane</location>
        <topology evidence="1">Multi-pass membrane protein</topology>
    </subcellularLocation>
</comment>
<feature type="transmembrane region" description="Helical" evidence="5">
    <location>
        <begin position="93"/>
        <end position="120"/>
    </location>
</feature>